<organism evidence="13 14">
    <name type="scientific">Balaenoptera musculus</name>
    <name type="common">Blue whale</name>
    <dbReference type="NCBI Taxonomy" id="9771"/>
    <lineage>
        <taxon>Eukaryota</taxon>
        <taxon>Metazoa</taxon>
        <taxon>Chordata</taxon>
        <taxon>Craniata</taxon>
        <taxon>Vertebrata</taxon>
        <taxon>Euteleostomi</taxon>
        <taxon>Mammalia</taxon>
        <taxon>Eutheria</taxon>
        <taxon>Laurasiatheria</taxon>
        <taxon>Artiodactyla</taxon>
        <taxon>Whippomorpha</taxon>
        <taxon>Cetacea</taxon>
        <taxon>Mysticeti</taxon>
        <taxon>Balaenopteridae</taxon>
        <taxon>Balaenoptera</taxon>
    </lineage>
</organism>
<reference evidence="14" key="1">
    <citation type="submission" date="2025-08" db="UniProtKB">
        <authorList>
            <consortium name="RefSeq"/>
        </authorList>
    </citation>
    <scope>IDENTIFICATION</scope>
    <source>
        <tissue evidence="14">Epidermis and Blubber</tissue>
    </source>
</reference>
<dbReference type="AlphaFoldDB" id="A0A8B8VYL9"/>
<keyword evidence="9" id="KW-0391">Immunity</keyword>
<dbReference type="SUPFAM" id="SSF47986">
    <property type="entry name" value="DEATH domain"/>
    <property type="match status" value="1"/>
</dbReference>
<evidence type="ECO:0000256" key="4">
    <source>
        <dbReference type="ARBA" id="ARBA00022588"/>
    </source>
</evidence>
<evidence type="ECO:0000259" key="12">
    <source>
        <dbReference type="PROSITE" id="PS50837"/>
    </source>
</evidence>
<dbReference type="InterPro" id="IPR027417">
    <property type="entry name" value="P-loop_NTPase"/>
</dbReference>
<dbReference type="FunFam" id="3.40.50.300:FF:000442">
    <property type="entry name" value="NACHT, LRR and PYD domains-containing protein 3"/>
    <property type="match status" value="1"/>
</dbReference>
<dbReference type="InterPro" id="IPR001611">
    <property type="entry name" value="Leu-rich_rpt"/>
</dbReference>
<keyword evidence="4" id="KW-0399">Innate immunity</keyword>
<evidence type="ECO:0000256" key="9">
    <source>
        <dbReference type="ARBA" id="ARBA00022859"/>
    </source>
</evidence>
<dbReference type="InterPro" id="IPR011029">
    <property type="entry name" value="DEATH-like_dom_sf"/>
</dbReference>
<gene>
    <name evidence="14" type="primary">NLRP9</name>
</gene>
<dbReference type="PROSITE" id="PS50824">
    <property type="entry name" value="DAPIN"/>
    <property type="match status" value="1"/>
</dbReference>
<dbReference type="SUPFAM" id="SSF52047">
    <property type="entry name" value="RNI-like"/>
    <property type="match status" value="1"/>
</dbReference>
<dbReference type="Pfam" id="PF05729">
    <property type="entry name" value="NACHT"/>
    <property type="match status" value="1"/>
</dbReference>
<dbReference type="Gene3D" id="3.80.10.10">
    <property type="entry name" value="Ribonuclease Inhibitor"/>
    <property type="match status" value="1"/>
</dbReference>
<dbReference type="Proteomes" id="UP000694857">
    <property type="component" value="Chromosome 19"/>
</dbReference>
<dbReference type="Pfam" id="PF17779">
    <property type="entry name" value="WHD_NOD2"/>
    <property type="match status" value="1"/>
</dbReference>
<dbReference type="SMART" id="SM00368">
    <property type="entry name" value="LRR_RI"/>
    <property type="match status" value="10"/>
</dbReference>
<proteinExistence type="inferred from homology"/>
<dbReference type="Gene3D" id="3.40.50.300">
    <property type="entry name" value="P-loop containing nucleotide triphosphate hydrolases"/>
    <property type="match status" value="1"/>
</dbReference>
<evidence type="ECO:0000256" key="2">
    <source>
        <dbReference type="ARBA" id="ARBA00008665"/>
    </source>
</evidence>
<dbReference type="Pfam" id="PF17776">
    <property type="entry name" value="NLRC4_HD2"/>
    <property type="match status" value="1"/>
</dbReference>
<comment type="similarity">
    <text evidence="2">Belongs to the NLRP family.</text>
</comment>
<protein>
    <submittedName>
        <fullName evidence="14">NACHT, LRR and PYD domains-containing protein 9</fullName>
    </submittedName>
</protein>
<feature type="domain" description="Pyrin" evidence="11">
    <location>
        <begin position="1"/>
        <end position="94"/>
    </location>
</feature>
<dbReference type="CDD" id="cd08320">
    <property type="entry name" value="Pyrin_NALPs"/>
    <property type="match status" value="1"/>
</dbReference>
<dbReference type="GeneID" id="118885365"/>
<dbReference type="FunFam" id="1.10.533.10:FF:000056">
    <property type="entry name" value="NACHT, LRR and PYD domains-containing protein 14"/>
    <property type="match status" value="1"/>
</dbReference>
<accession>A0A8B8VYL9</accession>
<keyword evidence="10" id="KW-0395">Inflammatory response</keyword>
<dbReference type="SMART" id="SM01289">
    <property type="entry name" value="PYRIN"/>
    <property type="match status" value="1"/>
</dbReference>
<dbReference type="InterPro" id="IPR032675">
    <property type="entry name" value="LRR_dom_sf"/>
</dbReference>
<dbReference type="GO" id="GO:0045087">
    <property type="term" value="P:innate immune response"/>
    <property type="evidence" value="ECO:0007669"/>
    <property type="project" value="UniProtKB-KW"/>
</dbReference>
<evidence type="ECO:0000313" key="13">
    <source>
        <dbReference type="Proteomes" id="UP000694857"/>
    </source>
</evidence>
<name>A0A8B8VYL9_BALMU</name>
<dbReference type="GO" id="GO:0006954">
    <property type="term" value="P:inflammatory response"/>
    <property type="evidence" value="ECO:0007669"/>
    <property type="project" value="UniProtKB-KW"/>
</dbReference>
<dbReference type="PANTHER" id="PTHR45690">
    <property type="entry name" value="NACHT, LRR AND PYD DOMAINS-CONTAINING PROTEIN 12"/>
    <property type="match status" value="1"/>
</dbReference>
<dbReference type="InterPro" id="IPR004020">
    <property type="entry name" value="DAPIN"/>
</dbReference>
<dbReference type="SUPFAM" id="SSF52540">
    <property type="entry name" value="P-loop containing nucleoside triphosphate hydrolases"/>
    <property type="match status" value="1"/>
</dbReference>
<evidence type="ECO:0000256" key="1">
    <source>
        <dbReference type="ARBA" id="ARBA00004496"/>
    </source>
</evidence>
<evidence type="ECO:0000256" key="7">
    <source>
        <dbReference type="ARBA" id="ARBA00022741"/>
    </source>
</evidence>
<evidence type="ECO:0000256" key="5">
    <source>
        <dbReference type="ARBA" id="ARBA00022614"/>
    </source>
</evidence>
<dbReference type="PANTHER" id="PTHR45690:SF13">
    <property type="entry name" value="NACHT, LRR AND PYD DOMAINS-CONTAINING PROTEIN 9"/>
    <property type="match status" value="1"/>
</dbReference>
<keyword evidence="3" id="KW-0963">Cytoplasm</keyword>
<evidence type="ECO:0000256" key="3">
    <source>
        <dbReference type="ARBA" id="ARBA00022490"/>
    </source>
</evidence>
<dbReference type="Gene3D" id="1.10.533.10">
    <property type="entry name" value="Death Domain, Fas"/>
    <property type="match status" value="1"/>
</dbReference>
<dbReference type="GO" id="GO:0050727">
    <property type="term" value="P:regulation of inflammatory response"/>
    <property type="evidence" value="ECO:0007669"/>
    <property type="project" value="TreeGrafter"/>
</dbReference>
<sequence>MAESFFSDFGLLWYLKELKKEEFWKFKELLKQEPLKFELKPIPWTELKKASRENLSKLLSKHYPGKLAWDVTLSLFLLINRGDLWTKARDEIRHKLNPYRNHMKKKFRVIWDKETCLQVPEDFYKETTKNEYEQLNAVYLPADKPGNPSPTVILQGPEGVGKTTLLRKAMLEWAEGNLWRDRFSFVFFLKGSEMNSITDTSLVELISRDWPESSEPIGDIFSQPERILFILDGLEELKFDLTLDADLCGDWEQQRPTQIVLSSLLHKQMLPESSLLIALGKMGMKKNYFLLCQTKCIFLPGFSERQRKLYFSHYFREKNKSSRAFSFVREKRPLFVLCKSPFVCWLVCTCLKWQLEKGEDLEIASESITCLYVSFLTNVFKAASGNCPPKQNRTRLQSLCTLAAEGMWARTFLFCPGDLRRNGVSESDTLMWVDMRLLQRSGNCLTFIHTCIQEFCAALFYMFKRPKDHPHPVIGKVTQLVTAAMSEAYSRLSWMGIFLFAFSTEKITNMLETSFGFPLSTDIKQEITQSLETLSQCDPNEIVVSFQELFNCLFETQDQGFVIQVMNFFKEIDIYIGTIEELTVSAFCLKHCQSLQKFHLCIENVFSDESGSISNTIEKLSLWRDLCSAFTASENFQMLDLDNCQFDEASLAILCRTLSQPVCKLQKFVYNFASNLANSLDFFKAILHNPHLKYLNLYGTGLSCMDVKQLCETLKHPVCNIEALLLGKCDITDEACEDIASVLIHNKKLKLLSLVDNPLKDEGVRVLCDALKDPACALEALLLMYCCLTSVACDYISQVLLCNKSLSFLDLGLNFLEDDGVITLCESLKHPNCNLQELWLIGCYFTSVCCVDLAAVLIHSEKLKTLKLGNNKIYDAGVKQLCEALKHPKCKLETLGLEMCELTSACCEDLALAFTLCKSLRCMNLEWISLDRDGAVVLCEALISLECGLQMLGLNKSSYDEEIQMLLTEVEETNPQLTISHSLWIDYEHRIGVCLADRECPEVNEFPGPRSQCVSIQGLIPGSFSPIAQGS</sequence>
<dbReference type="Pfam" id="PF13516">
    <property type="entry name" value="LRR_6"/>
    <property type="match status" value="3"/>
</dbReference>
<dbReference type="InterPro" id="IPR050637">
    <property type="entry name" value="NLRP_innate_immun_reg"/>
</dbReference>
<evidence type="ECO:0000256" key="10">
    <source>
        <dbReference type="ARBA" id="ARBA00023198"/>
    </source>
</evidence>
<dbReference type="GO" id="GO:0061702">
    <property type="term" value="C:canonical inflammasome complex"/>
    <property type="evidence" value="ECO:0007669"/>
    <property type="project" value="TreeGrafter"/>
</dbReference>
<dbReference type="InterPro" id="IPR041075">
    <property type="entry name" value="NOD1/2_WH"/>
</dbReference>
<keyword evidence="7" id="KW-0547">Nucleotide-binding</keyword>
<evidence type="ECO:0000259" key="11">
    <source>
        <dbReference type="PROSITE" id="PS50824"/>
    </source>
</evidence>
<dbReference type="GO" id="GO:0005524">
    <property type="term" value="F:ATP binding"/>
    <property type="evidence" value="ECO:0007669"/>
    <property type="project" value="UniProtKB-KW"/>
</dbReference>
<dbReference type="CTD" id="338321"/>
<dbReference type="KEGG" id="bmus:118885365"/>
<feature type="domain" description="NACHT" evidence="12">
    <location>
        <begin position="150"/>
        <end position="278"/>
    </location>
</feature>
<evidence type="ECO:0000256" key="8">
    <source>
        <dbReference type="ARBA" id="ARBA00022840"/>
    </source>
</evidence>
<evidence type="ECO:0000313" key="14">
    <source>
        <dbReference type="RefSeq" id="XP_036689879.1"/>
    </source>
</evidence>
<dbReference type="PROSITE" id="PS50837">
    <property type="entry name" value="NACHT"/>
    <property type="match status" value="1"/>
</dbReference>
<keyword evidence="6" id="KW-0677">Repeat</keyword>
<dbReference type="Pfam" id="PF02758">
    <property type="entry name" value="PYRIN"/>
    <property type="match status" value="1"/>
</dbReference>
<dbReference type="InterPro" id="IPR007111">
    <property type="entry name" value="NACHT_NTPase"/>
</dbReference>
<keyword evidence="13" id="KW-1185">Reference proteome</keyword>
<keyword evidence="8" id="KW-0067">ATP-binding</keyword>
<dbReference type="InterPro" id="IPR041267">
    <property type="entry name" value="NLRP_HD2"/>
</dbReference>
<evidence type="ECO:0000256" key="6">
    <source>
        <dbReference type="ARBA" id="ARBA00022737"/>
    </source>
</evidence>
<dbReference type="RefSeq" id="XP_036689879.1">
    <property type="nucleotide sequence ID" value="XM_036833984.1"/>
</dbReference>
<comment type="subcellular location">
    <subcellularLocation>
        <location evidence="1">Cytoplasm</location>
    </subcellularLocation>
</comment>
<keyword evidence="5" id="KW-0433">Leucine-rich repeat</keyword>
<dbReference type="OrthoDB" id="9672204at2759"/>